<dbReference type="InterPro" id="IPR013216">
    <property type="entry name" value="Methyltransf_11"/>
</dbReference>
<feature type="transmembrane region" description="Helical" evidence="1">
    <location>
        <begin position="21"/>
        <end position="39"/>
    </location>
</feature>
<dbReference type="PANTHER" id="PTHR43861">
    <property type="entry name" value="TRANS-ACONITATE 2-METHYLTRANSFERASE-RELATED"/>
    <property type="match status" value="1"/>
</dbReference>
<feature type="domain" description="Methyltransferase type 11" evidence="2">
    <location>
        <begin position="100"/>
        <end position="193"/>
    </location>
</feature>
<proteinExistence type="predicted"/>
<reference evidence="3" key="1">
    <citation type="journal article" date="2020" name="Nature">
        <title>Giant virus diversity and host interactions through global metagenomics.</title>
        <authorList>
            <person name="Schulz F."/>
            <person name="Roux S."/>
            <person name="Paez-Espino D."/>
            <person name="Jungbluth S."/>
            <person name="Walsh D.A."/>
            <person name="Denef V.J."/>
            <person name="McMahon K.D."/>
            <person name="Konstantinidis K.T."/>
            <person name="Eloe-Fadrosh E.A."/>
            <person name="Kyrpides N.C."/>
            <person name="Woyke T."/>
        </authorList>
    </citation>
    <scope>NUCLEOTIDE SEQUENCE</scope>
    <source>
        <strain evidence="3">GVMAG-M-3300020169-51</strain>
    </source>
</reference>
<dbReference type="SUPFAM" id="SSF53335">
    <property type="entry name" value="S-adenosyl-L-methionine-dependent methyltransferases"/>
    <property type="match status" value="1"/>
</dbReference>
<dbReference type="GO" id="GO:0008757">
    <property type="term" value="F:S-adenosylmethionine-dependent methyltransferase activity"/>
    <property type="evidence" value="ECO:0007669"/>
    <property type="project" value="InterPro"/>
</dbReference>
<dbReference type="InterPro" id="IPR029063">
    <property type="entry name" value="SAM-dependent_MTases_sf"/>
</dbReference>
<dbReference type="Pfam" id="PF08241">
    <property type="entry name" value="Methyltransf_11"/>
    <property type="match status" value="1"/>
</dbReference>
<evidence type="ECO:0000313" key="3">
    <source>
        <dbReference type="EMBL" id="QHS97416.1"/>
    </source>
</evidence>
<sequence>MFMGFIKKIMKLNKNFDNLSCWAKWLIAFGMILVFIILTKTENRENFKSEKKFTKKTNKNIYDKFYAEIYDDLIYDNGKSQYEVNQIISKTGIQKDDLLLDIGSGTGMHVDIFNKKGIKAQGLDKSQEMIEFSRKKFPKYKFDIGDIEGPVSYPSNKFSVITLLFFSLYYIKNKDRLFQKCFNWLEPGGMLVLHLVNRNKFDPILNISDPLQMISAQKYAKKRLTSSYVRFYDMDYKADFEIDKNNDKALFVEKFSKDNGEVRYNEHTLHMGKQKDILTKAKEAGFIFENKIELVHVQYEYQYLYILKKPE</sequence>
<evidence type="ECO:0000256" key="1">
    <source>
        <dbReference type="SAM" id="Phobius"/>
    </source>
</evidence>
<keyword evidence="1" id="KW-1133">Transmembrane helix</keyword>
<dbReference type="EMBL" id="MN739295">
    <property type="protein sequence ID" value="QHS97416.1"/>
    <property type="molecule type" value="Genomic_DNA"/>
</dbReference>
<dbReference type="AlphaFoldDB" id="A0A6C0BZ06"/>
<organism evidence="3">
    <name type="scientific">viral metagenome</name>
    <dbReference type="NCBI Taxonomy" id="1070528"/>
    <lineage>
        <taxon>unclassified sequences</taxon>
        <taxon>metagenomes</taxon>
        <taxon>organismal metagenomes</taxon>
    </lineage>
</organism>
<evidence type="ECO:0000259" key="2">
    <source>
        <dbReference type="Pfam" id="PF08241"/>
    </source>
</evidence>
<name>A0A6C0BZ06_9ZZZZ</name>
<keyword evidence="1" id="KW-0472">Membrane</keyword>
<dbReference type="CDD" id="cd02440">
    <property type="entry name" value="AdoMet_MTases"/>
    <property type="match status" value="1"/>
</dbReference>
<dbReference type="Gene3D" id="3.40.50.150">
    <property type="entry name" value="Vaccinia Virus protein VP39"/>
    <property type="match status" value="1"/>
</dbReference>
<keyword evidence="1" id="KW-0812">Transmembrane</keyword>
<protein>
    <recommendedName>
        <fullName evidence="2">Methyltransferase type 11 domain-containing protein</fullName>
    </recommendedName>
</protein>
<accession>A0A6C0BZ06</accession>